<dbReference type="InterPro" id="IPR000297">
    <property type="entry name" value="PPIase_PpiC"/>
</dbReference>
<reference evidence="4 5" key="1">
    <citation type="submission" date="2020-02" db="EMBL/GenBank/DDBJ databases">
        <authorList>
            <person name="Babadi Z.K."/>
            <person name="Risdian C."/>
            <person name="Ebrahimipour G.H."/>
            <person name="Wink J."/>
        </authorList>
    </citation>
    <scope>NUCLEOTIDE SEQUENCE [LARGE SCALE GENOMIC DNA]</scope>
    <source>
        <strain evidence="4 5">ZKHCc1 1396</strain>
    </source>
</reference>
<dbReference type="PROSITE" id="PS51257">
    <property type="entry name" value="PROKAR_LIPOPROTEIN"/>
    <property type="match status" value="1"/>
</dbReference>
<dbReference type="InterPro" id="IPR023058">
    <property type="entry name" value="PPIase_PpiC_CS"/>
</dbReference>
<dbReference type="Pfam" id="PF00639">
    <property type="entry name" value="Rotamase"/>
    <property type="match status" value="1"/>
</dbReference>
<keyword evidence="1" id="KW-0413">Isomerase</keyword>
<evidence type="ECO:0000313" key="4">
    <source>
        <dbReference type="EMBL" id="MBE4753629.1"/>
    </source>
</evidence>
<dbReference type="PANTHER" id="PTHR47245:SF2">
    <property type="entry name" value="PEPTIDYL-PROLYL CIS-TRANS ISOMERASE HP_0175-RELATED"/>
    <property type="match status" value="1"/>
</dbReference>
<name>A0ABR9Q0G1_9BACT</name>
<evidence type="ECO:0000256" key="1">
    <source>
        <dbReference type="PROSITE-ProRule" id="PRU00278"/>
    </source>
</evidence>
<evidence type="ECO:0000313" key="5">
    <source>
        <dbReference type="Proteomes" id="UP001516472"/>
    </source>
</evidence>
<keyword evidence="5" id="KW-1185">Reference proteome</keyword>
<dbReference type="EMBL" id="JAAIYO010000021">
    <property type="protein sequence ID" value="MBE4753629.1"/>
    <property type="molecule type" value="Genomic_DNA"/>
</dbReference>
<dbReference type="RefSeq" id="WP_193430783.1">
    <property type="nucleotide sequence ID" value="NZ_CBCSIP010000064.1"/>
</dbReference>
<dbReference type="Gene3D" id="3.10.50.40">
    <property type="match status" value="1"/>
</dbReference>
<feature type="domain" description="PpiC" evidence="3">
    <location>
        <begin position="126"/>
        <end position="228"/>
    </location>
</feature>
<dbReference type="InterPro" id="IPR050245">
    <property type="entry name" value="PrsA_foldase"/>
</dbReference>
<organism evidence="4 5">
    <name type="scientific">Corallococcus soli</name>
    <dbReference type="NCBI Taxonomy" id="2710757"/>
    <lineage>
        <taxon>Bacteria</taxon>
        <taxon>Pseudomonadati</taxon>
        <taxon>Myxococcota</taxon>
        <taxon>Myxococcia</taxon>
        <taxon>Myxococcales</taxon>
        <taxon>Cystobacterineae</taxon>
        <taxon>Myxococcaceae</taxon>
        <taxon>Corallococcus</taxon>
    </lineage>
</organism>
<dbReference type="PROSITE" id="PS01096">
    <property type="entry name" value="PPIC_PPIASE_1"/>
    <property type="match status" value="1"/>
</dbReference>
<dbReference type="PANTHER" id="PTHR47245">
    <property type="entry name" value="PEPTIDYLPROLYL ISOMERASE"/>
    <property type="match status" value="1"/>
</dbReference>
<keyword evidence="1" id="KW-0697">Rotamase</keyword>
<dbReference type="Proteomes" id="UP001516472">
    <property type="component" value="Unassembled WGS sequence"/>
</dbReference>
<evidence type="ECO:0000259" key="3">
    <source>
        <dbReference type="PROSITE" id="PS50198"/>
    </source>
</evidence>
<comment type="caution">
    <text evidence="4">The sequence shown here is derived from an EMBL/GenBank/DDBJ whole genome shotgun (WGS) entry which is preliminary data.</text>
</comment>
<dbReference type="InterPro" id="IPR027304">
    <property type="entry name" value="Trigger_fact/SurA_dom_sf"/>
</dbReference>
<sequence length="292" mass="32360">MLHPSVRITTVLFLTAALVAGCRDEDVVARVGRTELRRADVEAFASQRAPDSGDTQAQLEALIDRARLAEQAEAQGLDDRPGLRARLAAARREVLAQALLEEQLKDATQEQALRARFASSKEALSRRELHVRHIMLRLPQGADEAEKRRARDRANLLYAHLLGGASFEQVARESSQDEATAPRGGDLGRILEGQIHPSFFEAAAALKKDEVSKPFETPYGLHIVQALAPVETRVPSFEEARGRLAAQSRREAEDRLMKDLRERVSVERFQQALRPLEATPPDAGSRVGEESR</sequence>
<protein>
    <recommendedName>
        <fullName evidence="3">PpiC domain-containing protein</fullName>
    </recommendedName>
</protein>
<dbReference type="SUPFAM" id="SSF54534">
    <property type="entry name" value="FKBP-like"/>
    <property type="match status" value="1"/>
</dbReference>
<dbReference type="PROSITE" id="PS50198">
    <property type="entry name" value="PPIC_PPIASE_2"/>
    <property type="match status" value="1"/>
</dbReference>
<proteinExistence type="predicted"/>
<dbReference type="InterPro" id="IPR046357">
    <property type="entry name" value="PPIase_dom_sf"/>
</dbReference>
<feature type="region of interest" description="Disordered" evidence="2">
    <location>
        <begin position="271"/>
        <end position="292"/>
    </location>
</feature>
<accession>A0ABR9Q0G1</accession>
<gene>
    <name evidence="4" type="ORF">G4177_36335</name>
</gene>
<dbReference type="SUPFAM" id="SSF109998">
    <property type="entry name" value="Triger factor/SurA peptide-binding domain-like"/>
    <property type="match status" value="1"/>
</dbReference>
<evidence type="ECO:0000256" key="2">
    <source>
        <dbReference type="SAM" id="MobiDB-lite"/>
    </source>
</evidence>